<organism evidence="4 5">
    <name type="scientific">Buddleja alternifolia</name>
    <dbReference type="NCBI Taxonomy" id="168488"/>
    <lineage>
        <taxon>Eukaryota</taxon>
        <taxon>Viridiplantae</taxon>
        <taxon>Streptophyta</taxon>
        <taxon>Embryophyta</taxon>
        <taxon>Tracheophyta</taxon>
        <taxon>Spermatophyta</taxon>
        <taxon>Magnoliopsida</taxon>
        <taxon>eudicotyledons</taxon>
        <taxon>Gunneridae</taxon>
        <taxon>Pentapetalae</taxon>
        <taxon>asterids</taxon>
        <taxon>lamiids</taxon>
        <taxon>Lamiales</taxon>
        <taxon>Scrophulariaceae</taxon>
        <taxon>Buddlejeae</taxon>
        <taxon>Buddleja</taxon>
    </lineage>
</organism>
<dbReference type="GO" id="GO:0000723">
    <property type="term" value="P:telomere maintenance"/>
    <property type="evidence" value="ECO:0007669"/>
    <property type="project" value="InterPro"/>
</dbReference>
<dbReference type="PANTHER" id="PTHR10492">
    <property type="match status" value="1"/>
</dbReference>
<evidence type="ECO:0000313" key="5">
    <source>
        <dbReference type="Proteomes" id="UP000826271"/>
    </source>
</evidence>
<dbReference type="EMBL" id="WHWC01000011">
    <property type="protein sequence ID" value="KAG8374433.1"/>
    <property type="molecule type" value="Genomic_DNA"/>
</dbReference>
<keyword evidence="1" id="KW-0347">Helicase</keyword>
<comment type="catalytic activity">
    <reaction evidence="1">
        <text>ATP + H2O = ADP + phosphate + H(+)</text>
        <dbReference type="Rhea" id="RHEA:13065"/>
        <dbReference type="ChEBI" id="CHEBI:15377"/>
        <dbReference type="ChEBI" id="CHEBI:15378"/>
        <dbReference type="ChEBI" id="CHEBI:30616"/>
        <dbReference type="ChEBI" id="CHEBI:43474"/>
        <dbReference type="ChEBI" id="CHEBI:456216"/>
        <dbReference type="EC" id="5.6.2.3"/>
    </reaction>
</comment>
<accession>A0AAV6WW33</accession>
<dbReference type="GO" id="GO:0006281">
    <property type="term" value="P:DNA repair"/>
    <property type="evidence" value="ECO:0007669"/>
    <property type="project" value="UniProtKB-KW"/>
</dbReference>
<proteinExistence type="inferred from homology"/>
<dbReference type="SUPFAM" id="SSF52540">
    <property type="entry name" value="P-loop containing nucleoside triphosphate hydrolases"/>
    <property type="match status" value="1"/>
</dbReference>
<dbReference type="AlphaFoldDB" id="A0AAV6WW33"/>
<reference evidence="4" key="1">
    <citation type="submission" date="2019-10" db="EMBL/GenBank/DDBJ databases">
        <authorList>
            <person name="Zhang R."/>
            <person name="Pan Y."/>
            <person name="Wang J."/>
            <person name="Ma R."/>
            <person name="Yu S."/>
        </authorList>
    </citation>
    <scope>NUCLEOTIDE SEQUENCE</scope>
    <source>
        <strain evidence="4">LA-IB0</strain>
        <tissue evidence="4">Leaf</tissue>
    </source>
</reference>
<dbReference type="Pfam" id="PF05970">
    <property type="entry name" value="PIF1"/>
    <property type="match status" value="1"/>
</dbReference>
<sequence>MIMGGDFRQVLPVVKGGSIGQQIASSVSKSTFWGGVKIVSLQTNMRSQQHAEFSQFLLIIGDGIQQSLNGDFIQLPQSMVIPWEGEQSIYQLIDSVFPNMVDHVNDADYMVSRAIITLRNIDVDNINQMLIGLFPGEERVYTSWDSVDDDNNNLYTAEFLNSLSPSGLPPHRLTLKRGSPIMLLRNVALELGLCNGTRLICRNLATNFIDAEIMTGPHQGTRYFLHRMPLKSEENSGLPFVLTRAQFPIRLSFALTINKSQGDHFSTTPNCTPIDVAHIEELDEQMEAWYGWKEIQAQPILRKPSKLQVLSPGWKMIVGINGKDLGRWILRVLRKQKTHRQVVFLAL</sequence>
<keyword evidence="1" id="KW-0233">DNA recombination</keyword>
<comment type="caution">
    <text evidence="4">The sequence shown here is derived from an EMBL/GenBank/DDBJ whole genome shotgun (WGS) entry which is preliminary data.</text>
</comment>
<dbReference type="GO" id="GO:0005524">
    <property type="term" value="F:ATP binding"/>
    <property type="evidence" value="ECO:0007669"/>
    <property type="project" value="UniProtKB-KW"/>
</dbReference>
<keyword evidence="1" id="KW-0378">Hydrolase</keyword>
<keyword evidence="1" id="KW-0234">DNA repair</keyword>
<comment type="similarity">
    <text evidence="1">Belongs to the helicase family.</text>
</comment>
<feature type="domain" description="DNA helicase Pif1-like 2B" evidence="3">
    <location>
        <begin position="158"/>
        <end position="202"/>
    </location>
</feature>
<keyword evidence="1" id="KW-0227">DNA damage</keyword>
<comment type="cofactor">
    <cofactor evidence="1">
        <name>Mg(2+)</name>
        <dbReference type="ChEBI" id="CHEBI:18420"/>
    </cofactor>
</comment>
<dbReference type="InterPro" id="IPR027417">
    <property type="entry name" value="P-loop_NTPase"/>
</dbReference>
<dbReference type="InterPro" id="IPR049163">
    <property type="entry name" value="Pif1-like_2B_dom"/>
</dbReference>
<feature type="domain" description="DNA helicase Pif1-like DEAD-box helicase" evidence="2">
    <location>
        <begin position="1"/>
        <end position="66"/>
    </location>
</feature>
<evidence type="ECO:0000256" key="1">
    <source>
        <dbReference type="RuleBase" id="RU363044"/>
    </source>
</evidence>
<evidence type="ECO:0000313" key="4">
    <source>
        <dbReference type="EMBL" id="KAG8374433.1"/>
    </source>
</evidence>
<keyword evidence="1" id="KW-0067">ATP-binding</keyword>
<dbReference type="Proteomes" id="UP000826271">
    <property type="component" value="Unassembled WGS sequence"/>
</dbReference>
<evidence type="ECO:0000259" key="2">
    <source>
        <dbReference type="Pfam" id="PF05970"/>
    </source>
</evidence>
<name>A0AAV6WW33_9LAMI</name>
<keyword evidence="5" id="KW-1185">Reference proteome</keyword>
<dbReference type="EC" id="5.6.2.3" evidence="1"/>
<evidence type="ECO:0000259" key="3">
    <source>
        <dbReference type="Pfam" id="PF21530"/>
    </source>
</evidence>
<protein>
    <recommendedName>
        <fullName evidence="1">ATP-dependent DNA helicase</fullName>
        <ecNumber evidence="1">5.6.2.3</ecNumber>
    </recommendedName>
</protein>
<dbReference type="GO" id="GO:0043139">
    <property type="term" value="F:5'-3' DNA helicase activity"/>
    <property type="evidence" value="ECO:0007669"/>
    <property type="project" value="UniProtKB-EC"/>
</dbReference>
<dbReference type="PANTHER" id="PTHR10492:SF101">
    <property type="entry name" value="ATP-DEPENDENT DNA HELICASE"/>
    <property type="match status" value="1"/>
</dbReference>
<dbReference type="Pfam" id="PF21530">
    <property type="entry name" value="Pif1_2B_dom"/>
    <property type="match status" value="1"/>
</dbReference>
<dbReference type="GO" id="GO:0016787">
    <property type="term" value="F:hydrolase activity"/>
    <property type="evidence" value="ECO:0007669"/>
    <property type="project" value="UniProtKB-KW"/>
</dbReference>
<keyword evidence="1" id="KW-0547">Nucleotide-binding</keyword>
<dbReference type="InterPro" id="IPR010285">
    <property type="entry name" value="DNA_helicase_pif1-like_DEAD"/>
</dbReference>
<dbReference type="GO" id="GO:0006310">
    <property type="term" value="P:DNA recombination"/>
    <property type="evidence" value="ECO:0007669"/>
    <property type="project" value="UniProtKB-KW"/>
</dbReference>
<gene>
    <name evidence="4" type="ORF">BUALT_Bualt11G0131300</name>
</gene>